<evidence type="ECO:0000313" key="1">
    <source>
        <dbReference type="EMBL" id="RRC97696.1"/>
    </source>
</evidence>
<dbReference type="EMBL" id="RQXV01000010">
    <property type="protein sequence ID" value="RRC97696.1"/>
    <property type="molecule type" value="Genomic_DNA"/>
</dbReference>
<dbReference type="Proteomes" id="UP000267535">
    <property type="component" value="Unassembled WGS sequence"/>
</dbReference>
<organism evidence="1 2">
    <name type="scientific">Amphritea balenae</name>
    <dbReference type="NCBI Taxonomy" id="452629"/>
    <lineage>
        <taxon>Bacteria</taxon>
        <taxon>Pseudomonadati</taxon>
        <taxon>Pseudomonadota</taxon>
        <taxon>Gammaproteobacteria</taxon>
        <taxon>Oceanospirillales</taxon>
        <taxon>Oceanospirillaceae</taxon>
        <taxon>Amphritea</taxon>
    </lineage>
</organism>
<comment type="caution">
    <text evidence="1">The sequence shown here is derived from an EMBL/GenBank/DDBJ whole genome shotgun (WGS) entry which is preliminary data.</text>
</comment>
<sequence length="124" mass="14071">MAGIAEIFLGPLQGLLSTLQSERHYKDKNTDEALLAIKSALLQTKKHIELGGHERDRAKEYELAELWSEASIKARRANIPFADALNEKSRYWEDQEVWEEDQAIAKGIKFSQIEGQLDELLSSS</sequence>
<dbReference type="AlphaFoldDB" id="A0A3P1SKS3"/>
<dbReference type="RefSeq" id="WP_124927194.1">
    <property type="nucleotide sequence ID" value="NZ_RQXV01000010.1"/>
</dbReference>
<name>A0A3P1SKS3_9GAMM</name>
<reference evidence="1 2" key="1">
    <citation type="submission" date="2018-11" db="EMBL/GenBank/DDBJ databases">
        <title>The draft genome sequence of Amphritea balenae JAMM 1525T.</title>
        <authorList>
            <person name="Fang Z."/>
            <person name="Zhang Y."/>
            <person name="Han X."/>
        </authorList>
    </citation>
    <scope>NUCLEOTIDE SEQUENCE [LARGE SCALE GENOMIC DNA]</scope>
    <source>
        <strain evidence="1 2">JAMM 1525</strain>
    </source>
</reference>
<gene>
    <name evidence="1" type="ORF">EHS89_16070</name>
</gene>
<evidence type="ECO:0000313" key="2">
    <source>
        <dbReference type="Proteomes" id="UP000267535"/>
    </source>
</evidence>
<dbReference type="OrthoDB" id="1443154at2"/>
<accession>A0A3P1SKS3</accession>
<protein>
    <submittedName>
        <fullName evidence="1">Uncharacterized protein</fullName>
    </submittedName>
</protein>
<proteinExistence type="predicted"/>
<keyword evidence="2" id="KW-1185">Reference proteome</keyword>